<dbReference type="SUPFAM" id="SSF56645">
    <property type="entry name" value="Acyl-CoA dehydrogenase NM domain-like"/>
    <property type="match status" value="1"/>
</dbReference>
<keyword evidence="1" id="KW-0560">Oxidoreductase</keyword>
<dbReference type="AlphaFoldDB" id="A0A7Z7BB79"/>
<dbReference type="Gene3D" id="1.10.540.10">
    <property type="entry name" value="Acyl-CoA dehydrogenase/oxidase, N-terminal domain"/>
    <property type="match status" value="1"/>
</dbReference>
<evidence type="ECO:0000259" key="3">
    <source>
        <dbReference type="Pfam" id="PF08028"/>
    </source>
</evidence>
<dbReference type="PIRSF" id="PIRSF016578">
    <property type="entry name" value="HsaA"/>
    <property type="match status" value="1"/>
</dbReference>
<dbReference type="InterPro" id="IPR009100">
    <property type="entry name" value="AcylCoA_DH/oxidase_NM_dom_sf"/>
</dbReference>
<feature type="domain" description="Acyl-CoA dehydrogenase C-terminal" evidence="3">
    <location>
        <begin position="250"/>
        <end position="379"/>
    </location>
</feature>
<dbReference type="InterPro" id="IPR036250">
    <property type="entry name" value="AcylCo_DH-like_C"/>
</dbReference>
<proteinExistence type="predicted"/>
<accession>A0A7Z7BB79</accession>
<evidence type="ECO:0000259" key="2">
    <source>
        <dbReference type="Pfam" id="PF02771"/>
    </source>
</evidence>
<dbReference type="EMBL" id="FNDI01000018">
    <property type="protein sequence ID" value="SDI49890.1"/>
    <property type="molecule type" value="Genomic_DNA"/>
</dbReference>
<feature type="domain" description="Acyl-CoA dehydrogenase/oxidase N-terminal" evidence="2">
    <location>
        <begin position="26"/>
        <end position="101"/>
    </location>
</feature>
<dbReference type="RefSeq" id="WP_091783754.1">
    <property type="nucleotide sequence ID" value="NZ_FNDI01000018.1"/>
</dbReference>
<evidence type="ECO:0000313" key="4">
    <source>
        <dbReference type="EMBL" id="SDI49890.1"/>
    </source>
</evidence>
<dbReference type="SUPFAM" id="SSF47203">
    <property type="entry name" value="Acyl-CoA dehydrogenase C-terminal domain-like"/>
    <property type="match status" value="1"/>
</dbReference>
<sequence length="402" mass="43152">MNASGAFPTGRVDEDLVASAAAMVPRLKQRASAVDELARLPQDTIDDLNAAGLFEITTPRRYGGKQASLRTCLEVVAELGRGDASTAWVVALTNVGTWGVASFFDQGVVDEVFGGSKRVRVVGVLSPRKAVVKKLEGGFIIEEGVWGFNSGIYHANWDLLGIPIVDVNGKIIDQGVALVRASDVLTLDDWNVMGLRGTGSTSVSVSNLFIPNAYVASMSQAIEGRYASRHASPDSLYRIACVPMLSIILLFPALGIARNAIDTFMELLPHRGIQYTWHAKQSEAAVTHLQIGEASAKLDAARTIIEKHVDVLDANAASGQYMAYFDRAKVRRDVGLAEKLIWEGIDLLATASGGSLASLGNPFTRIWHDARVASLHGMVTPTTTFETFGRLACGQIADTQLI</sequence>
<dbReference type="InterPro" id="IPR046373">
    <property type="entry name" value="Acyl-CoA_Oxase/DH_mid-dom_sf"/>
</dbReference>
<comment type="caution">
    <text evidence="4">The sequence shown here is derived from an EMBL/GenBank/DDBJ whole genome shotgun (WGS) entry which is preliminary data.</text>
</comment>
<dbReference type="GO" id="GO:0016627">
    <property type="term" value="F:oxidoreductase activity, acting on the CH-CH group of donors"/>
    <property type="evidence" value="ECO:0007669"/>
    <property type="project" value="InterPro"/>
</dbReference>
<keyword evidence="5" id="KW-1185">Reference proteome</keyword>
<protein>
    <submittedName>
        <fullName evidence="4">Acyl-CoA dehydrogenase</fullName>
    </submittedName>
</protein>
<dbReference type="InterPro" id="IPR013786">
    <property type="entry name" value="AcylCoA_DH/ox_N"/>
</dbReference>
<evidence type="ECO:0000313" key="5">
    <source>
        <dbReference type="Proteomes" id="UP000198900"/>
    </source>
</evidence>
<dbReference type="GO" id="GO:0050660">
    <property type="term" value="F:flavin adenine dinucleotide binding"/>
    <property type="evidence" value="ECO:0007669"/>
    <property type="project" value="InterPro"/>
</dbReference>
<dbReference type="Proteomes" id="UP000198900">
    <property type="component" value="Unassembled WGS sequence"/>
</dbReference>
<organism evidence="4 5">
    <name type="scientific">Paraburkholderia steynii</name>
    <dbReference type="NCBI Taxonomy" id="1245441"/>
    <lineage>
        <taxon>Bacteria</taxon>
        <taxon>Pseudomonadati</taxon>
        <taxon>Pseudomonadota</taxon>
        <taxon>Betaproteobacteria</taxon>
        <taxon>Burkholderiales</taxon>
        <taxon>Burkholderiaceae</taxon>
        <taxon>Paraburkholderia</taxon>
    </lineage>
</organism>
<dbReference type="Gene3D" id="2.40.110.10">
    <property type="entry name" value="Butyryl-CoA Dehydrogenase, subunit A, domain 2"/>
    <property type="match status" value="1"/>
</dbReference>
<dbReference type="InterPro" id="IPR037069">
    <property type="entry name" value="AcylCoA_DH/ox_N_sf"/>
</dbReference>
<reference evidence="4" key="1">
    <citation type="submission" date="2016-10" db="EMBL/GenBank/DDBJ databases">
        <authorList>
            <person name="Varghese N."/>
            <person name="Submissions S."/>
        </authorList>
    </citation>
    <scope>NUCLEOTIDE SEQUENCE [LARGE SCALE GENOMIC DNA]</scope>
    <source>
        <strain evidence="4">YR281</strain>
    </source>
</reference>
<name>A0A7Z7BB79_9BURK</name>
<dbReference type="Pfam" id="PF02771">
    <property type="entry name" value="Acyl-CoA_dh_N"/>
    <property type="match status" value="1"/>
</dbReference>
<dbReference type="Pfam" id="PF08028">
    <property type="entry name" value="Acyl-CoA_dh_2"/>
    <property type="match status" value="1"/>
</dbReference>
<evidence type="ECO:0000256" key="1">
    <source>
        <dbReference type="ARBA" id="ARBA00023002"/>
    </source>
</evidence>
<dbReference type="Gene3D" id="1.20.140.10">
    <property type="entry name" value="Butyryl-CoA Dehydrogenase, subunit A, domain 3"/>
    <property type="match status" value="1"/>
</dbReference>
<gene>
    <name evidence="4" type="ORF">SAMN04487926_11823</name>
</gene>
<dbReference type="InterPro" id="IPR013107">
    <property type="entry name" value="Acyl-CoA_DH_C"/>
</dbReference>